<reference evidence="1 2" key="1">
    <citation type="submission" date="2020-04" db="EMBL/GenBank/DDBJ databases">
        <title>Plant Genome Project.</title>
        <authorList>
            <person name="Zhang R.-G."/>
        </authorList>
    </citation>
    <scope>NUCLEOTIDE SEQUENCE [LARGE SCALE GENOMIC DNA]</scope>
    <source>
        <strain evidence="1">YNK0</strain>
        <tissue evidence="1">Leaf</tissue>
    </source>
</reference>
<dbReference type="OrthoDB" id="1928026at2759"/>
<organism evidence="1 2">
    <name type="scientific">Tetracentron sinense</name>
    <name type="common">Spur-leaf</name>
    <dbReference type="NCBI Taxonomy" id="13715"/>
    <lineage>
        <taxon>Eukaryota</taxon>
        <taxon>Viridiplantae</taxon>
        <taxon>Streptophyta</taxon>
        <taxon>Embryophyta</taxon>
        <taxon>Tracheophyta</taxon>
        <taxon>Spermatophyta</taxon>
        <taxon>Magnoliopsida</taxon>
        <taxon>Trochodendrales</taxon>
        <taxon>Trochodendraceae</taxon>
        <taxon>Tetracentron</taxon>
    </lineage>
</organism>
<gene>
    <name evidence="1" type="ORF">HHK36_012532</name>
</gene>
<name>A0A834ZFH4_TETSI</name>
<dbReference type="AlphaFoldDB" id="A0A834ZFH4"/>
<accession>A0A834ZFH4</accession>
<evidence type="ECO:0000313" key="2">
    <source>
        <dbReference type="Proteomes" id="UP000655225"/>
    </source>
</evidence>
<dbReference type="Proteomes" id="UP000655225">
    <property type="component" value="Unassembled WGS sequence"/>
</dbReference>
<comment type="caution">
    <text evidence="1">The sequence shown here is derived from an EMBL/GenBank/DDBJ whole genome shotgun (WGS) entry which is preliminary data.</text>
</comment>
<protein>
    <submittedName>
        <fullName evidence="1">Uncharacterized protein</fullName>
    </submittedName>
</protein>
<proteinExistence type="predicted"/>
<dbReference type="EMBL" id="JABCRI010000008">
    <property type="protein sequence ID" value="KAF8401587.1"/>
    <property type="molecule type" value="Genomic_DNA"/>
</dbReference>
<dbReference type="OMA" id="VGWINDE"/>
<sequence>MASSIARVSFRIVFVLLLLAALYLGRPLYWKLSATIHDIRENRQTVKEGISQIVFEAQRSVGWVHEESDPGVGENQSGGIVGASTTKRILWFVDSKRRL</sequence>
<keyword evidence="2" id="KW-1185">Reference proteome</keyword>
<evidence type="ECO:0000313" key="1">
    <source>
        <dbReference type="EMBL" id="KAF8401587.1"/>
    </source>
</evidence>